<evidence type="ECO:0000313" key="2">
    <source>
        <dbReference type="Proteomes" id="UP000194873"/>
    </source>
</evidence>
<protein>
    <recommendedName>
        <fullName evidence="3">Cupin</fullName>
    </recommendedName>
</protein>
<dbReference type="AlphaFoldDB" id="A0A243WDJ9"/>
<dbReference type="EMBL" id="MTSE01000005">
    <property type="protein sequence ID" value="OUJ73735.1"/>
    <property type="molecule type" value="Genomic_DNA"/>
</dbReference>
<name>A0A243WDJ9_9BACT</name>
<comment type="caution">
    <text evidence="1">The sequence shown here is derived from an EMBL/GenBank/DDBJ whole genome shotgun (WGS) entry which is preliminary data.</text>
</comment>
<accession>A0A243WDJ9</accession>
<dbReference type="Proteomes" id="UP000194873">
    <property type="component" value="Unassembled WGS sequence"/>
</dbReference>
<organism evidence="1 2">
    <name type="scientific">Hymenobacter crusticola</name>
    <dbReference type="NCBI Taxonomy" id="1770526"/>
    <lineage>
        <taxon>Bacteria</taxon>
        <taxon>Pseudomonadati</taxon>
        <taxon>Bacteroidota</taxon>
        <taxon>Cytophagia</taxon>
        <taxon>Cytophagales</taxon>
        <taxon>Hymenobacteraceae</taxon>
        <taxon>Hymenobacter</taxon>
    </lineage>
</organism>
<evidence type="ECO:0008006" key="3">
    <source>
        <dbReference type="Google" id="ProtNLM"/>
    </source>
</evidence>
<proteinExistence type="predicted"/>
<gene>
    <name evidence="1" type="ORF">BXP70_12195</name>
</gene>
<sequence>MSHADSLMAPMLGTEHREVGGVQLDFMRAGAARIKRVVYPADFRWSRNMKPLVGTEYCQHAHVGFLAQGQLHIQYADGTSETFTAPQMVVITPGHDGWVLGNEPAVMIEFDFEGETMQRLGLNNLRQQA</sequence>
<dbReference type="OrthoDB" id="161242at2"/>
<dbReference type="RefSeq" id="WP_086594342.1">
    <property type="nucleotide sequence ID" value="NZ_MTSE01000005.1"/>
</dbReference>
<reference evidence="1 2" key="1">
    <citation type="submission" date="2017-01" db="EMBL/GenBank/DDBJ databases">
        <title>A new Hymenobacter.</title>
        <authorList>
            <person name="Liang Y."/>
            <person name="Feng F."/>
        </authorList>
    </citation>
    <scope>NUCLEOTIDE SEQUENCE [LARGE SCALE GENOMIC DNA]</scope>
    <source>
        <strain evidence="1">MIMBbqt21</strain>
    </source>
</reference>
<keyword evidence="2" id="KW-1185">Reference proteome</keyword>
<evidence type="ECO:0000313" key="1">
    <source>
        <dbReference type="EMBL" id="OUJ73735.1"/>
    </source>
</evidence>